<keyword evidence="2" id="KW-0472">Membrane</keyword>
<comment type="caution">
    <text evidence="4">The sequence shown here is derived from an EMBL/GenBank/DDBJ whole genome shotgun (WGS) entry which is preliminary data.</text>
</comment>
<feature type="region of interest" description="Disordered" evidence="1">
    <location>
        <begin position="84"/>
        <end position="210"/>
    </location>
</feature>
<protein>
    <submittedName>
        <fullName evidence="4">SPOR domain-containing protein</fullName>
    </submittedName>
</protein>
<dbReference type="InterPro" id="IPR036680">
    <property type="entry name" value="SPOR-like_sf"/>
</dbReference>
<feature type="compositionally biased region" description="Basic and acidic residues" evidence="1">
    <location>
        <begin position="89"/>
        <end position="100"/>
    </location>
</feature>
<dbReference type="Gene3D" id="3.30.70.1070">
    <property type="entry name" value="Sporulation related repeat"/>
    <property type="match status" value="1"/>
</dbReference>
<dbReference type="GO" id="GO:0032153">
    <property type="term" value="C:cell division site"/>
    <property type="evidence" value="ECO:0007669"/>
    <property type="project" value="TreeGrafter"/>
</dbReference>
<organism evidence="4 5">
    <name type="scientific">Ideonella alba</name>
    <dbReference type="NCBI Taxonomy" id="2824118"/>
    <lineage>
        <taxon>Bacteria</taxon>
        <taxon>Pseudomonadati</taxon>
        <taxon>Pseudomonadota</taxon>
        <taxon>Betaproteobacteria</taxon>
        <taxon>Burkholderiales</taxon>
        <taxon>Sphaerotilaceae</taxon>
        <taxon>Ideonella</taxon>
    </lineage>
</organism>
<dbReference type="PANTHER" id="PTHR38687:SF1">
    <property type="entry name" value="CELL DIVISION PROTEIN DEDD"/>
    <property type="match status" value="1"/>
</dbReference>
<reference evidence="4 5" key="1">
    <citation type="submission" date="2021-04" db="EMBL/GenBank/DDBJ databases">
        <title>The genome sequence of Ideonella sp. 3Y2.</title>
        <authorList>
            <person name="Liu Y."/>
        </authorList>
    </citation>
    <scope>NUCLEOTIDE SEQUENCE [LARGE SCALE GENOMIC DNA]</scope>
    <source>
        <strain evidence="4 5">3Y2</strain>
    </source>
</reference>
<dbReference type="SUPFAM" id="SSF110997">
    <property type="entry name" value="Sporulation related repeat"/>
    <property type="match status" value="1"/>
</dbReference>
<feature type="compositionally biased region" description="Basic and acidic residues" evidence="1">
    <location>
        <begin position="168"/>
        <end position="210"/>
    </location>
</feature>
<dbReference type="AlphaFoldDB" id="A0A941BC44"/>
<feature type="compositionally biased region" description="Basic and acidic residues" evidence="1">
    <location>
        <begin position="146"/>
        <end position="158"/>
    </location>
</feature>
<name>A0A941BC44_9BURK</name>
<proteinExistence type="predicted"/>
<dbReference type="RefSeq" id="WP_210854520.1">
    <property type="nucleotide sequence ID" value="NZ_JAGQDD010000009.1"/>
</dbReference>
<dbReference type="EMBL" id="JAGQDD010000009">
    <property type="protein sequence ID" value="MBQ0931545.1"/>
    <property type="molecule type" value="Genomic_DNA"/>
</dbReference>
<accession>A0A941BC44</accession>
<feature type="compositionally biased region" description="Low complexity" evidence="1">
    <location>
        <begin position="108"/>
        <end position="127"/>
    </location>
</feature>
<sequence length="288" mass="29886">MALPPFLTSLFKKSPAAAPASMLDAAEVVREARSRARRRLIGASVLLGLGIIGLPLLFESRPRPIPVDLPIEIPAREGAPALNAPVARADARRPEARPAEPIDEPVLPASAASASAKPAAAKPSAPADTKPLTPPPVASTPAKPVAKPEVKPEAKPEVKPPVPPASKPEAKPPARPEPKPEAKPPAKPEAKVEPKPAAKPDAKTDTKPAAADEGRYVVQIGAFAEVGSAREARMKVEGMGLKTYTQVIDSATGRRIRVRVGPYATKAEADKAAARIKAGGLQAAVLVL</sequence>
<dbReference type="GO" id="GO:0032506">
    <property type="term" value="P:cytokinetic process"/>
    <property type="evidence" value="ECO:0007669"/>
    <property type="project" value="TreeGrafter"/>
</dbReference>
<dbReference type="GO" id="GO:0042834">
    <property type="term" value="F:peptidoglycan binding"/>
    <property type="evidence" value="ECO:0007669"/>
    <property type="project" value="InterPro"/>
</dbReference>
<dbReference type="Pfam" id="PF05036">
    <property type="entry name" value="SPOR"/>
    <property type="match status" value="1"/>
</dbReference>
<keyword evidence="2" id="KW-1133">Transmembrane helix</keyword>
<dbReference type="InterPro" id="IPR007730">
    <property type="entry name" value="SPOR-like_dom"/>
</dbReference>
<keyword evidence="5" id="KW-1185">Reference proteome</keyword>
<dbReference type="PRINTS" id="PR01217">
    <property type="entry name" value="PRICHEXTENSN"/>
</dbReference>
<evidence type="ECO:0000256" key="1">
    <source>
        <dbReference type="SAM" id="MobiDB-lite"/>
    </source>
</evidence>
<feature type="transmembrane region" description="Helical" evidence="2">
    <location>
        <begin position="40"/>
        <end position="58"/>
    </location>
</feature>
<dbReference type="PROSITE" id="PS51724">
    <property type="entry name" value="SPOR"/>
    <property type="match status" value="1"/>
</dbReference>
<dbReference type="PANTHER" id="PTHR38687">
    <property type="entry name" value="CELL DIVISION PROTEIN DEDD-RELATED"/>
    <property type="match status" value="1"/>
</dbReference>
<keyword evidence="2" id="KW-0812">Transmembrane</keyword>
<dbReference type="InterPro" id="IPR052521">
    <property type="entry name" value="Cell_div_SPOR-domain"/>
</dbReference>
<dbReference type="Proteomes" id="UP000676246">
    <property type="component" value="Unassembled WGS sequence"/>
</dbReference>
<evidence type="ECO:0000313" key="5">
    <source>
        <dbReference type="Proteomes" id="UP000676246"/>
    </source>
</evidence>
<evidence type="ECO:0000259" key="3">
    <source>
        <dbReference type="PROSITE" id="PS51724"/>
    </source>
</evidence>
<gene>
    <name evidence="4" type="ORF">KAK03_13715</name>
</gene>
<evidence type="ECO:0000313" key="4">
    <source>
        <dbReference type="EMBL" id="MBQ0931545.1"/>
    </source>
</evidence>
<feature type="domain" description="SPOR" evidence="3">
    <location>
        <begin position="210"/>
        <end position="288"/>
    </location>
</feature>
<dbReference type="GO" id="GO:0030428">
    <property type="term" value="C:cell septum"/>
    <property type="evidence" value="ECO:0007669"/>
    <property type="project" value="TreeGrafter"/>
</dbReference>
<evidence type="ECO:0000256" key="2">
    <source>
        <dbReference type="SAM" id="Phobius"/>
    </source>
</evidence>